<evidence type="ECO:0000256" key="1">
    <source>
        <dbReference type="ARBA" id="ARBA00004613"/>
    </source>
</evidence>
<feature type="region of interest" description="Disordered" evidence="17">
    <location>
        <begin position="142"/>
        <end position="161"/>
    </location>
</feature>
<keyword evidence="20" id="KW-1185">Reference proteome</keyword>
<comment type="function">
    <text evidence="11">Growth factor that plays an essential role in the regulation of embryonic development, cell proliferation, cell migration, survival and chemotaxis. Potent mitogen for cells of mesenchymal origin. Required for normal lung alveolar septum formation during embryogenesis, normal development of the gastrointestinal tract, normal development of Leydig cells and spermatogenesis. Required for normal oligodendrocyte development and normal myelination in the spinal cord and cerebellum. Plays an important role in wound healing. Signaling is modulated by the formation of heterodimers with PDGFB.</text>
</comment>
<dbReference type="AlphaFoldDB" id="A0AAW0HWK1"/>
<evidence type="ECO:0000256" key="15">
    <source>
        <dbReference type="ARBA" id="ARBA00042479"/>
    </source>
</evidence>
<evidence type="ECO:0000256" key="13">
    <source>
        <dbReference type="ARBA" id="ARBA00040278"/>
    </source>
</evidence>
<evidence type="ECO:0000256" key="12">
    <source>
        <dbReference type="ARBA" id="ARBA00038807"/>
    </source>
</evidence>
<dbReference type="EMBL" id="JBBHLL010000300">
    <property type="protein sequence ID" value="KAK7806490.1"/>
    <property type="molecule type" value="Genomic_DNA"/>
</dbReference>
<dbReference type="Pfam" id="PF04692">
    <property type="entry name" value="PDGF_N"/>
    <property type="match status" value="1"/>
</dbReference>
<dbReference type="Proteomes" id="UP001488838">
    <property type="component" value="Unassembled WGS sequence"/>
</dbReference>
<dbReference type="Pfam" id="PF00341">
    <property type="entry name" value="PDGF"/>
    <property type="match status" value="1"/>
</dbReference>
<evidence type="ECO:0000256" key="4">
    <source>
        <dbReference type="ARBA" id="ARBA00022525"/>
    </source>
</evidence>
<feature type="domain" description="Platelet-derived growth factor (PDGF) family profile" evidence="18">
    <location>
        <begin position="413"/>
        <end position="508"/>
    </location>
</feature>
<evidence type="ECO:0000256" key="9">
    <source>
        <dbReference type="ARBA" id="ARBA00023180"/>
    </source>
</evidence>
<evidence type="ECO:0000256" key="5">
    <source>
        <dbReference type="ARBA" id="ARBA00022685"/>
    </source>
</evidence>
<reference evidence="19 20" key="1">
    <citation type="journal article" date="2023" name="bioRxiv">
        <title>Conserved and derived expression patterns and positive selection on dental genes reveal complex evolutionary context of ever-growing rodent molars.</title>
        <authorList>
            <person name="Calamari Z.T."/>
            <person name="Song A."/>
            <person name="Cohen E."/>
            <person name="Akter M."/>
            <person name="Roy R.D."/>
            <person name="Hallikas O."/>
            <person name="Christensen M.M."/>
            <person name="Li P."/>
            <person name="Marangoni P."/>
            <person name="Jernvall J."/>
            <person name="Klein O.D."/>
        </authorList>
    </citation>
    <scope>NUCLEOTIDE SEQUENCE [LARGE SCALE GENOMIC DNA]</scope>
    <source>
        <strain evidence="19">V071</strain>
    </source>
</reference>
<dbReference type="GO" id="GO:0008083">
    <property type="term" value="F:growth factor activity"/>
    <property type="evidence" value="ECO:0007669"/>
    <property type="project" value="UniProtKB-KW"/>
</dbReference>
<dbReference type="SUPFAM" id="SSF57501">
    <property type="entry name" value="Cystine-knot cytokines"/>
    <property type="match status" value="1"/>
</dbReference>
<dbReference type="GO" id="GO:0051897">
    <property type="term" value="P:positive regulation of phosphatidylinositol 3-kinase/protein kinase B signal transduction"/>
    <property type="evidence" value="ECO:0007669"/>
    <property type="project" value="TreeGrafter"/>
</dbReference>
<dbReference type="PROSITE" id="PS50278">
    <property type="entry name" value="PDGF_2"/>
    <property type="match status" value="1"/>
</dbReference>
<dbReference type="GO" id="GO:0005161">
    <property type="term" value="F:platelet-derived growth factor receptor binding"/>
    <property type="evidence" value="ECO:0007669"/>
    <property type="project" value="TreeGrafter"/>
</dbReference>
<evidence type="ECO:0000256" key="16">
    <source>
        <dbReference type="RuleBase" id="RU003818"/>
    </source>
</evidence>
<keyword evidence="6" id="KW-0732">Signal</keyword>
<dbReference type="InterPro" id="IPR029034">
    <property type="entry name" value="Cystine-knot_cytokine"/>
</dbReference>
<evidence type="ECO:0000256" key="17">
    <source>
        <dbReference type="SAM" id="MobiDB-lite"/>
    </source>
</evidence>
<dbReference type="GO" id="GO:0048008">
    <property type="term" value="P:platelet-derived growth factor receptor signaling pathway"/>
    <property type="evidence" value="ECO:0007669"/>
    <property type="project" value="TreeGrafter"/>
</dbReference>
<feature type="region of interest" description="Disordered" evidence="17">
    <location>
        <begin position="181"/>
        <end position="215"/>
    </location>
</feature>
<name>A0AAW0HWK1_MYOGA</name>
<dbReference type="Gene3D" id="2.10.90.10">
    <property type="entry name" value="Cystine-knot cytokines"/>
    <property type="match status" value="2"/>
</dbReference>
<evidence type="ECO:0000256" key="11">
    <source>
        <dbReference type="ARBA" id="ARBA00037459"/>
    </source>
</evidence>
<dbReference type="InterPro" id="IPR006782">
    <property type="entry name" value="PDGF_N"/>
</dbReference>
<keyword evidence="4" id="KW-0964">Secreted</keyword>
<keyword evidence="3" id="KW-0217">Developmental protein</keyword>
<proteinExistence type="inferred from homology"/>
<keyword evidence="5" id="KW-0165">Cleavage on pair of basic residues</keyword>
<protein>
    <recommendedName>
        <fullName evidence="13">Platelet-derived growth factor subunit A</fullName>
    </recommendedName>
    <alternativeName>
        <fullName evidence="15">Platelet-derived growth factor A chain</fullName>
    </alternativeName>
    <alternativeName>
        <fullName evidence="14">Platelet-derived growth factor alpha polypeptide</fullName>
    </alternativeName>
</protein>
<dbReference type="SMART" id="SM00141">
    <property type="entry name" value="PDGF"/>
    <property type="match status" value="1"/>
</dbReference>
<keyword evidence="9" id="KW-0325">Glycoprotein</keyword>
<evidence type="ECO:0000256" key="2">
    <source>
        <dbReference type="ARBA" id="ARBA00006686"/>
    </source>
</evidence>
<dbReference type="InterPro" id="IPR000072">
    <property type="entry name" value="PDGF/VEGF_dom"/>
</dbReference>
<dbReference type="PANTHER" id="PTHR11633">
    <property type="entry name" value="PLATELET-DERIVED GROWTH FACTOR"/>
    <property type="match status" value="1"/>
</dbReference>
<dbReference type="GO" id="GO:0008284">
    <property type="term" value="P:positive regulation of cell population proliferation"/>
    <property type="evidence" value="ECO:0007669"/>
    <property type="project" value="TreeGrafter"/>
</dbReference>
<evidence type="ECO:0000313" key="20">
    <source>
        <dbReference type="Proteomes" id="UP001488838"/>
    </source>
</evidence>
<keyword evidence="10" id="KW-0497">Mitogen</keyword>
<comment type="subunit">
    <text evidence="12">Homodimer; antiparallel disulfide-linked dimer. Heterodimer with PDGFB; antiparallel disulfide-linked dimer. The PDGFA homodimer interacts with PDGFRA homodimers, and with heterodimers formed by PDGFRA and PDGFRB. The heterodimer composed of PDGFA and PDGFB interacts with PDGFRA homodimers, and with heterodimers formed by PDGFRA and PDGFRB. Interacts with CSPG4.</text>
</comment>
<dbReference type="PROSITE" id="PS00249">
    <property type="entry name" value="PDGF_1"/>
    <property type="match status" value="1"/>
</dbReference>
<comment type="subcellular location">
    <subcellularLocation>
        <location evidence="1">Secreted</location>
    </subcellularLocation>
</comment>
<comment type="caution">
    <text evidence="19">The sequence shown here is derived from an EMBL/GenBank/DDBJ whole genome shotgun (WGS) entry which is preliminary data.</text>
</comment>
<evidence type="ECO:0000256" key="7">
    <source>
        <dbReference type="ARBA" id="ARBA00023030"/>
    </source>
</evidence>
<dbReference type="GO" id="GO:0016020">
    <property type="term" value="C:membrane"/>
    <property type="evidence" value="ECO:0007669"/>
    <property type="project" value="InterPro"/>
</dbReference>
<dbReference type="InterPro" id="IPR023581">
    <property type="entry name" value="PD_growth_factor_CS"/>
</dbReference>
<evidence type="ECO:0000259" key="18">
    <source>
        <dbReference type="PROSITE" id="PS50278"/>
    </source>
</evidence>
<comment type="similarity">
    <text evidence="2 16">Belongs to the PDGF/VEGF growth factor family.</text>
</comment>
<dbReference type="GO" id="GO:0030335">
    <property type="term" value="P:positive regulation of cell migration"/>
    <property type="evidence" value="ECO:0007669"/>
    <property type="project" value="TreeGrafter"/>
</dbReference>
<sequence length="520" mass="56023">MPLPGFRVRLGLRPGARDLEGAGCQGGDEAGGSLLPDLGFVSTSTQECKFLNQVSQALALGRGRVAAVRGRLEPWIRTVGSGPSAGRGPGRLSCPFWRSSSGRCPLLPLGPEREASRRRPCFCSGLLPSPPGAAGLQLALKGGQARGRGAPGAPAPVGSEPRAPSLDAFSCLRERVCGHCSGGGGRARSGPRDPYALPRSPAGEPAPRPRLPAELPAPRDAMRTWACLLLLGCGYLAHALAEEAEIPRELIERLARSQIHSIRDLQRLLEIDSVGAEDALETSLRARGSHTIKHVPEKRPVPIRRKRSIVLCLGQEFPGGEHYKFLKCPVLSGPVCKEASLENVAKLNFQFLMGAPACSWASAAELSVRCLEPAGHLLPCPFLNSPLSLGFPLALNPGKKLDSPKTCAFSSWEEAIPAVCKTRTVIYEIPRSQVDPTSANFLIWPPCVEVKRCTGCCNTSSVKCQPSRVHHRSVKVAKVEYVRKKPKLKEVQVRLEEHLECACATSNLNPDHREEETDVR</sequence>
<evidence type="ECO:0000256" key="8">
    <source>
        <dbReference type="ARBA" id="ARBA00023157"/>
    </source>
</evidence>
<gene>
    <name evidence="19" type="ORF">U0070_017482</name>
</gene>
<keyword evidence="7 16" id="KW-0339">Growth factor</keyword>
<accession>A0AAW0HWK1</accession>
<dbReference type="GO" id="GO:0051781">
    <property type="term" value="P:positive regulation of cell division"/>
    <property type="evidence" value="ECO:0007669"/>
    <property type="project" value="UniProtKB-KW"/>
</dbReference>
<dbReference type="GO" id="GO:0070374">
    <property type="term" value="P:positive regulation of ERK1 and ERK2 cascade"/>
    <property type="evidence" value="ECO:0007669"/>
    <property type="project" value="TreeGrafter"/>
</dbReference>
<evidence type="ECO:0000256" key="14">
    <source>
        <dbReference type="ARBA" id="ARBA00041285"/>
    </source>
</evidence>
<evidence type="ECO:0000256" key="10">
    <source>
        <dbReference type="ARBA" id="ARBA00023246"/>
    </source>
</evidence>
<evidence type="ECO:0000313" key="19">
    <source>
        <dbReference type="EMBL" id="KAK7806490.1"/>
    </source>
</evidence>
<dbReference type="PANTHER" id="PTHR11633:SF3">
    <property type="entry name" value="PLATELET-DERIVED GROWTH FACTOR SUBUNIT A"/>
    <property type="match status" value="1"/>
</dbReference>
<evidence type="ECO:0000256" key="3">
    <source>
        <dbReference type="ARBA" id="ARBA00022473"/>
    </source>
</evidence>
<dbReference type="CDD" id="cd00135">
    <property type="entry name" value="PDGF"/>
    <property type="match status" value="1"/>
</dbReference>
<organism evidence="19 20">
    <name type="scientific">Myodes glareolus</name>
    <name type="common">Bank vole</name>
    <name type="synonym">Clethrionomys glareolus</name>
    <dbReference type="NCBI Taxonomy" id="447135"/>
    <lineage>
        <taxon>Eukaryota</taxon>
        <taxon>Metazoa</taxon>
        <taxon>Chordata</taxon>
        <taxon>Craniata</taxon>
        <taxon>Vertebrata</taxon>
        <taxon>Euteleostomi</taxon>
        <taxon>Mammalia</taxon>
        <taxon>Eutheria</taxon>
        <taxon>Euarchontoglires</taxon>
        <taxon>Glires</taxon>
        <taxon>Rodentia</taxon>
        <taxon>Myomorpha</taxon>
        <taxon>Muroidea</taxon>
        <taxon>Cricetidae</taxon>
        <taxon>Arvicolinae</taxon>
        <taxon>Myodes</taxon>
    </lineage>
</organism>
<keyword evidence="8" id="KW-1015">Disulfide bond</keyword>
<dbReference type="GO" id="GO:0005615">
    <property type="term" value="C:extracellular space"/>
    <property type="evidence" value="ECO:0007669"/>
    <property type="project" value="TreeGrafter"/>
</dbReference>
<evidence type="ECO:0000256" key="6">
    <source>
        <dbReference type="ARBA" id="ARBA00022729"/>
    </source>
</evidence>